<evidence type="ECO:0000256" key="1">
    <source>
        <dbReference type="SAM" id="SignalP"/>
    </source>
</evidence>
<keyword evidence="1" id="KW-0732">Signal</keyword>
<sequence length="325" mass="36993">MSLFTRLSFVGILTAATIQAQAQAVPTFTNPTDYNNYIVNEQRLLLKKNLRYISKSAHSENERKIESRRLDVVKQNELSLARLAKLKPFEGDDDFKDKATEALYQQLKVYSEDYKNVDFLAATRTRSYENMEQYYQAMEMAEAKLQAVGDSVDAAQKRFAKRHKLTISKDREMDELDKYIAAVSAVNAYQHKVYLAQFRIEKANARVSDAMSAQDVAAFAEARKQLAEDAKTAQAALSAIPAFRGKDTQYRDATRSLVNFYAGLAANQFLKLEGLLDHKDSLSKEEVKEFNGYINYYNANSQKFSQAYNQAANNFQSTYIPVFND</sequence>
<dbReference type="Proteomes" id="UP001501153">
    <property type="component" value="Unassembled WGS sequence"/>
</dbReference>
<feature type="signal peptide" evidence="1">
    <location>
        <begin position="1"/>
        <end position="22"/>
    </location>
</feature>
<protein>
    <recommendedName>
        <fullName evidence="4">DUF3829 domain-containing protein</fullName>
    </recommendedName>
</protein>
<gene>
    <name evidence="2" type="ORF">GCM10023185_23540</name>
</gene>
<accession>A0ABP8IG46</accession>
<dbReference type="RefSeq" id="WP_345236246.1">
    <property type="nucleotide sequence ID" value="NZ_BAABGZ010000027.1"/>
</dbReference>
<feature type="chain" id="PRO_5045943839" description="DUF3829 domain-containing protein" evidence="1">
    <location>
        <begin position="23"/>
        <end position="325"/>
    </location>
</feature>
<dbReference type="EMBL" id="BAABGZ010000027">
    <property type="protein sequence ID" value="GAA4358175.1"/>
    <property type="molecule type" value="Genomic_DNA"/>
</dbReference>
<keyword evidence="3" id="KW-1185">Reference proteome</keyword>
<evidence type="ECO:0000313" key="3">
    <source>
        <dbReference type="Proteomes" id="UP001501153"/>
    </source>
</evidence>
<evidence type="ECO:0008006" key="4">
    <source>
        <dbReference type="Google" id="ProtNLM"/>
    </source>
</evidence>
<organism evidence="2 3">
    <name type="scientific">Hymenobacter saemangeumensis</name>
    <dbReference type="NCBI Taxonomy" id="1084522"/>
    <lineage>
        <taxon>Bacteria</taxon>
        <taxon>Pseudomonadati</taxon>
        <taxon>Bacteroidota</taxon>
        <taxon>Cytophagia</taxon>
        <taxon>Cytophagales</taxon>
        <taxon>Hymenobacteraceae</taxon>
        <taxon>Hymenobacter</taxon>
    </lineage>
</organism>
<proteinExistence type="predicted"/>
<reference evidence="3" key="1">
    <citation type="journal article" date="2019" name="Int. J. Syst. Evol. Microbiol.">
        <title>The Global Catalogue of Microorganisms (GCM) 10K type strain sequencing project: providing services to taxonomists for standard genome sequencing and annotation.</title>
        <authorList>
            <consortium name="The Broad Institute Genomics Platform"/>
            <consortium name="The Broad Institute Genome Sequencing Center for Infectious Disease"/>
            <person name="Wu L."/>
            <person name="Ma J."/>
        </authorList>
    </citation>
    <scope>NUCLEOTIDE SEQUENCE [LARGE SCALE GENOMIC DNA]</scope>
    <source>
        <strain evidence="3">JCM 17923</strain>
    </source>
</reference>
<name>A0ABP8IG46_9BACT</name>
<evidence type="ECO:0000313" key="2">
    <source>
        <dbReference type="EMBL" id="GAA4358175.1"/>
    </source>
</evidence>
<comment type="caution">
    <text evidence="2">The sequence shown here is derived from an EMBL/GenBank/DDBJ whole genome shotgun (WGS) entry which is preliminary data.</text>
</comment>